<dbReference type="Proteomes" id="UP000069902">
    <property type="component" value="Chromosome cPNK"/>
</dbReference>
<reference evidence="3" key="1">
    <citation type="submission" date="2015-09" db="EMBL/GenBank/DDBJ databases">
        <authorList>
            <person name="Bertelli C."/>
        </authorList>
    </citation>
    <scope>NUCLEOTIDE SEQUENCE [LARGE SCALE GENOMIC DNA]</scope>
    <source>
        <strain evidence="3">KNic</strain>
    </source>
</reference>
<evidence type="ECO:0000259" key="1">
    <source>
        <dbReference type="Pfam" id="PF01526"/>
    </source>
</evidence>
<dbReference type="InterPro" id="IPR002513">
    <property type="entry name" value="Tn3_Tnp_DDE_dom"/>
</dbReference>
<dbReference type="EMBL" id="LN879502">
    <property type="protein sequence ID" value="CUI16837.1"/>
    <property type="molecule type" value="Genomic_DNA"/>
</dbReference>
<dbReference type="GO" id="GO:0004803">
    <property type="term" value="F:transposase activity"/>
    <property type="evidence" value="ECO:0007669"/>
    <property type="project" value="InterPro"/>
</dbReference>
<keyword evidence="3" id="KW-1185">Reference proteome</keyword>
<accession>A0A0U5JG14</accession>
<evidence type="ECO:0000313" key="3">
    <source>
        <dbReference type="Proteomes" id="UP000069902"/>
    </source>
</evidence>
<dbReference type="InParanoid" id="A0A0U5JG14"/>
<protein>
    <submittedName>
        <fullName evidence="2">Putative transposase</fullName>
    </submittedName>
</protein>
<name>A0A0U5JG14_9BACT</name>
<sequence length="71" mass="8144">MQNYIKPFSSDYIDAVIQELRKNGKSVRDENIARLSLLVYDHVNMLGRYSFDIPDSVFNGGLRLLHDSLGK</sequence>
<proteinExistence type="predicted"/>
<dbReference type="GO" id="GO:0006313">
    <property type="term" value="P:DNA transposition"/>
    <property type="evidence" value="ECO:0007669"/>
    <property type="project" value="InterPro"/>
</dbReference>
<evidence type="ECO:0000313" key="2">
    <source>
        <dbReference type="EMBL" id="CUI16837.1"/>
    </source>
</evidence>
<dbReference type="STRING" id="389348.PNK_1220"/>
<dbReference type="AlphaFoldDB" id="A0A0U5JG14"/>
<gene>
    <name evidence="2" type="ORF">PNK_1220</name>
</gene>
<dbReference type="KEGG" id="pnl:PNK_1220"/>
<dbReference type="Pfam" id="PF01526">
    <property type="entry name" value="DDE_Tnp_Tn3"/>
    <property type="match status" value="1"/>
</dbReference>
<feature type="domain" description="Tn3 transposase DDE" evidence="1">
    <location>
        <begin position="2"/>
        <end position="49"/>
    </location>
</feature>
<organism evidence="2 3">
    <name type="scientific">Candidatus Protochlamydia naegleriophila</name>
    <dbReference type="NCBI Taxonomy" id="389348"/>
    <lineage>
        <taxon>Bacteria</taxon>
        <taxon>Pseudomonadati</taxon>
        <taxon>Chlamydiota</taxon>
        <taxon>Chlamydiia</taxon>
        <taxon>Parachlamydiales</taxon>
        <taxon>Parachlamydiaceae</taxon>
        <taxon>Candidatus Protochlamydia</taxon>
    </lineage>
</organism>
<dbReference type="PATRIC" id="fig|389348.3.peg.1352"/>